<dbReference type="InterPro" id="IPR036380">
    <property type="entry name" value="Isochorismatase-like_sf"/>
</dbReference>
<proteinExistence type="predicted"/>
<organism evidence="1">
    <name type="scientific">marine sediment metagenome</name>
    <dbReference type="NCBI Taxonomy" id="412755"/>
    <lineage>
        <taxon>unclassified sequences</taxon>
        <taxon>metagenomes</taxon>
        <taxon>ecological metagenomes</taxon>
    </lineage>
</organism>
<evidence type="ECO:0008006" key="2">
    <source>
        <dbReference type="Google" id="ProtNLM"/>
    </source>
</evidence>
<comment type="caution">
    <text evidence="1">The sequence shown here is derived from an EMBL/GenBank/DDBJ whole genome shotgun (WGS) entry which is preliminary data.</text>
</comment>
<accession>X0WRQ4</accession>
<reference evidence="1" key="1">
    <citation type="journal article" date="2014" name="Front. Microbiol.">
        <title>High frequency of phylogenetically diverse reductive dehalogenase-homologous genes in deep subseafloor sedimentary metagenomes.</title>
        <authorList>
            <person name="Kawai M."/>
            <person name="Futagami T."/>
            <person name="Toyoda A."/>
            <person name="Takaki Y."/>
            <person name="Nishi S."/>
            <person name="Hori S."/>
            <person name="Arai W."/>
            <person name="Tsubouchi T."/>
            <person name="Morono Y."/>
            <person name="Uchiyama I."/>
            <person name="Ito T."/>
            <person name="Fujiyama A."/>
            <person name="Inagaki F."/>
            <person name="Takami H."/>
        </authorList>
    </citation>
    <scope>NUCLEOTIDE SEQUENCE</scope>
    <source>
        <strain evidence="1">Expedition CK06-06</strain>
    </source>
</reference>
<dbReference type="Gene3D" id="3.40.50.850">
    <property type="entry name" value="Isochorismatase-like"/>
    <property type="match status" value="1"/>
</dbReference>
<protein>
    <recommendedName>
        <fullName evidence="2">Isochorismatase-like domain-containing protein</fullName>
    </recommendedName>
</protein>
<dbReference type="EMBL" id="BARS01034936">
    <property type="protein sequence ID" value="GAG27218.1"/>
    <property type="molecule type" value="Genomic_DNA"/>
</dbReference>
<dbReference type="AlphaFoldDB" id="X0WRQ4"/>
<feature type="non-terminal residue" evidence="1">
    <location>
        <position position="112"/>
    </location>
</feature>
<evidence type="ECO:0000313" key="1">
    <source>
        <dbReference type="EMBL" id="GAG27218.1"/>
    </source>
</evidence>
<sequence>MSNKPSTASDYIQDYMTARPANLAESALVIIDMQYASGHRKGALGRRMHDERSNLTDYRFDRIEQLVIPNILRLAQVLRAGGGEVMYITQGAERVDCADAPPHMRKFYALTG</sequence>
<gene>
    <name evidence="1" type="ORF">S01H1_53904</name>
</gene>
<dbReference type="SUPFAM" id="SSF52499">
    <property type="entry name" value="Isochorismatase-like hydrolases"/>
    <property type="match status" value="1"/>
</dbReference>
<name>X0WRQ4_9ZZZZ</name>